<dbReference type="GeneID" id="47724171"/>
<dbReference type="RefSeq" id="WP_100211723.1">
    <property type="nucleotide sequence ID" value="NZ_CP138495.1"/>
</dbReference>
<name>A0A2H1ED89_9FLAO</name>
<reference evidence="1 3" key="1">
    <citation type="submission" date="2016-11" db="EMBL/GenBank/DDBJ databases">
        <authorList>
            <person name="Jaros S."/>
            <person name="Januszkiewicz K."/>
            <person name="Wedrychowicz H."/>
        </authorList>
    </citation>
    <scope>NUCLEOTIDE SEQUENCE [LARGE SCALE GENOMIC DNA]</scope>
    <source>
        <strain evidence="1">NCIMB 2154T</strain>
    </source>
</reference>
<evidence type="ECO:0000313" key="3">
    <source>
        <dbReference type="Proteomes" id="UP000231564"/>
    </source>
</evidence>
<evidence type="ECO:0000313" key="2">
    <source>
        <dbReference type="EMBL" id="SFZ84358.1"/>
    </source>
</evidence>
<dbReference type="EMBL" id="LT634361">
    <property type="protein sequence ID" value="SFZ84358.1"/>
    <property type="molecule type" value="Genomic_DNA"/>
</dbReference>
<protein>
    <submittedName>
        <fullName evidence="1">Uncharacterized protein</fullName>
    </submittedName>
</protein>
<dbReference type="OrthoDB" id="6026549at2"/>
<dbReference type="KEGG" id="tmar:MARIT_2699"/>
<proteinExistence type="predicted"/>
<dbReference type="EMBL" id="LT634361">
    <property type="protein sequence ID" value="SFZ84333.1"/>
    <property type="molecule type" value="Genomic_DNA"/>
</dbReference>
<accession>A0A2H1ED89</accession>
<dbReference type="AlphaFoldDB" id="A0A2H1ED89"/>
<evidence type="ECO:0000313" key="1">
    <source>
        <dbReference type="EMBL" id="SFZ84333.1"/>
    </source>
</evidence>
<gene>
    <name evidence="1" type="ORF">MARIT_2699</name>
    <name evidence="2" type="ORF">MARIT_2712</name>
</gene>
<organism evidence="1 3">
    <name type="scientific">Tenacibaculum maritimum NCIMB 2154</name>
    <dbReference type="NCBI Taxonomy" id="1349785"/>
    <lineage>
        <taxon>Bacteria</taxon>
        <taxon>Pseudomonadati</taxon>
        <taxon>Bacteroidota</taxon>
        <taxon>Flavobacteriia</taxon>
        <taxon>Flavobacteriales</taxon>
        <taxon>Flavobacteriaceae</taxon>
        <taxon>Tenacibaculum</taxon>
    </lineage>
</organism>
<dbReference type="Proteomes" id="UP000231564">
    <property type="component" value="Chromosome MARIT"/>
</dbReference>
<dbReference type="KEGG" id="tmar:MARIT_2712"/>
<keyword evidence="3" id="KW-1185">Reference proteome</keyword>
<sequence length="153" mass="17614">MINFKEKIVSGKSIAGIHIGNTIDDILSEVYTKGYELDIQDFSNNPVPVIRYIIDKGIIKIVASTKGIVKAIFCSNGYEGRYNDIFYPNMTVDQIIKKSEYQIFLHGTLMVNKDFGVGYNVPEEYSHLDYVDQLPKDLLLTEMFVMKEDWWKT</sequence>